<feature type="domain" description="Amidohydrolase 3" evidence="1">
    <location>
        <begin position="44"/>
        <end position="100"/>
    </location>
</feature>
<dbReference type="GO" id="GO:0005829">
    <property type="term" value="C:cytosol"/>
    <property type="evidence" value="ECO:0007669"/>
    <property type="project" value="TreeGrafter"/>
</dbReference>
<proteinExistence type="predicted"/>
<evidence type="ECO:0000313" key="3">
    <source>
        <dbReference type="Proteomes" id="UP000466681"/>
    </source>
</evidence>
<dbReference type="SUPFAM" id="SSF51338">
    <property type="entry name" value="Composite domain of metallo-dependent hydrolases"/>
    <property type="match status" value="1"/>
</dbReference>
<name>A0AAD1HE93_9MYCO</name>
<dbReference type="InterPro" id="IPR013108">
    <property type="entry name" value="Amidohydro_3"/>
</dbReference>
<keyword evidence="3" id="KW-1185">Reference proteome</keyword>
<sequence>MSFDVVIRNGRYFDGTGGPSAIRNVGIKDGHVAVVTEEPIEGIEEIDAAGQWVSPGLIDIHTHYDVELLNGPALSESLRHGVTTVVIGSCSTSTVHVDGVDAGDLFGRVEAIPREHVTGCFLRAGRMIPAPAQPMLARGG</sequence>
<dbReference type="AlphaFoldDB" id="A0AAD1HE93"/>
<dbReference type="InterPro" id="IPR011059">
    <property type="entry name" value="Metal-dep_hydrolase_composite"/>
</dbReference>
<protein>
    <recommendedName>
        <fullName evidence="1">Amidohydrolase 3 domain-containing protein</fullName>
    </recommendedName>
</protein>
<evidence type="ECO:0000313" key="2">
    <source>
        <dbReference type="EMBL" id="BBX03853.1"/>
    </source>
</evidence>
<accession>A0AAD1HE93</accession>
<dbReference type="InterPro" id="IPR050378">
    <property type="entry name" value="Metallo-dep_Hydrolases_sf"/>
</dbReference>
<evidence type="ECO:0000259" key="1">
    <source>
        <dbReference type="Pfam" id="PF07969"/>
    </source>
</evidence>
<dbReference type="Pfam" id="PF07969">
    <property type="entry name" value="Amidohydro_3"/>
    <property type="match status" value="1"/>
</dbReference>
<organism evidence="2 3">
    <name type="scientific">Mycolicibacterium moriokaense</name>
    <dbReference type="NCBI Taxonomy" id="39691"/>
    <lineage>
        <taxon>Bacteria</taxon>
        <taxon>Bacillati</taxon>
        <taxon>Actinomycetota</taxon>
        <taxon>Actinomycetes</taxon>
        <taxon>Mycobacteriales</taxon>
        <taxon>Mycobacteriaceae</taxon>
        <taxon>Mycolicibacterium</taxon>
    </lineage>
</organism>
<dbReference type="KEGG" id="mmor:MMOR_47890"/>
<reference evidence="2 3" key="1">
    <citation type="journal article" date="2019" name="Emerg. Microbes Infect.">
        <title>Comprehensive subspecies identification of 175 nontuberculous mycobacteria species based on 7547 genomic profiles.</title>
        <authorList>
            <person name="Matsumoto Y."/>
            <person name="Kinjo T."/>
            <person name="Motooka D."/>
            <person name="Nabeya D."/>
            <person name="Jung N."/>
            <person name="Uechi K."/>
            <person name="Horii T."/>
            <person name="Iida T."/>
            <person name="Fujita J."/>
            <person name="Nakamura S."/>
        </authorList>
    </citation>
    <scope>NUCLEOTIDE SEQUENCE [LARGE SCALE GENOMIC DNA]</scope>
    <source>
        <strain evidence="2 3">JCM 6375</strain>
    </source>
</reference>
<dbReference type="Gene3D" id="2.30.40.10">
    <property type="entry name" value="Urease, subunit C, domain 1"/>
    <property type="match status" value="1"/>
</dbReference>
<dbReference type="Proteomes" id="UP000466681">
    <property type="component" value="Chromosome"/>
</dbReference>
<dbReference type="EMBL" id="AP022560">
    <property type="protein sequence ID" value="BBX03853.1"/>
    <property type="molecule type" value="Genomic_DNA"/>
</dbReference>
<gene>
    <name evidence="2" type="ORF">MMOR_47890</name>
</gene>
<dbReference type="PANTHER" id="PTHR11647">
    <property type="entry name" value="HYDRANTOINASE/DIHYDROPYRIMIDINASE FAMILY MEMBER"/>
    <property type="match status" value="1"/>
</dbReference>
<dbReference type="GO" id="GO:0016812">
    <property type="term" value="F:hydrolase activity, acting on carbon-nitrogen (but not peptide) bonds, in cyclic amides"/>
    <property type="evidence" value="ECO:0007669"/>
    <property type="project" value="TreeGrafter"/>
</dbReference>
<dbReference type="PANTHER" id="PTHR11647:SF1">
    <property type="entry name" value="COLLAPSIN RESPONSE MEDIATOR PROTEIN"/>
    <property type="match status" value="1"/>
</dbReference>